<keyword evidence="5 11" id="KW-0812">Transmembrane</keyword>
<keyword evidence="10" id="KW-0675">Receptor</keyword>
<dbReference type="InParanoid" id="A0A2P6NFX8"/>
<keyword evidence="13" id="KW-1185">Reference proteome</keyword>
<evidence type="ECO:0000256" key="9">
    <source>
        <dbReference type="ARBA" id="ARBA00023136"/>
    </source>
</evidence>
<feature type="transmembrane region" description="Helical" evidence="11">
    <location>
        <begin position="37"/>
        <end position="57"/>
    </location>
</feature>
<evidence type="ECO:0000313" key="13">
    <source>
        <dbReference type="Proteomes" id="UP000241769"/>
    </source>
</evidence>
<dbReference type="PANTHER" id="PTHR28286">
    <property type="match status" value="1"/>
</dbReference>
<dbReference type="SUPFAM" id="SSF81321">
    <property type="entry name" value="Family A G protein-coupled receptor-like"/>
    <property type="match status" value="1"/>
</dbReference>
<dbReference type="GO" id="GO:0005886">
    <property type="term" value="C:plasma membrane"/>
    <property type="evidence" value="ECO:0007669"/>
    <property type="project" value="TreeGrafter"/>
</dbReference>
<evidence type="ECO:0000256" key="5">
    <source>
        <dbReference type="ARBA" id="ARBA00022692"/>
    </source>
</evidence>
<dbReference type="GO" id="GO:0007602">
    <property type="term" value="P:phototransduction"/>
    <property type="evidence" value="ECO:0007669"/>
    <property type="project" value="UniProtKB-KW"/>
</dbReference>
<evidence type="ECO:0000256" key="10">
    <source>
        <dbReference type="ARBA" id="ARBA00023170"/>
    </source>
</evidence>
<dbReference type="EMBL" id="MDYQ01000094">
    <property type="protein sequence ID" value="PRP82835.1"/>
    <property type="molecule type" value="Genomic_DNA"/>
</dbReference>
<organism evidence="12 13">
    <name type="scientific">Planoprotostelium fungivorum</name>
    <dbReference type="NCBI Taxonomy" id="1890364"/>
    <lineage>
        <taxon>Eukaryota</taxon>
        <taxon>Amoebozoa</taxon>
        <taxon>Evosea</taxon>
        <taxon>Variosea</taxon>
        <taxon>Cavosteliida</taxon>
        <taxon>Cavosteliaceae</taxon>
        <taxon>Planoprotostelium</taxon>
    </lineage>
</organism>
<evidence type="ECO:0000256" key="4">
    <source>
        <dbReference type="ARBA" id="ARBA00022606"/>
    </source>
</evidence>
<dbReference type="GO" id="GO:0009881">
    <property type="term" value="F:photoreceptor activity"/>
    <property type="evidence" value="ECO:0007669"/>
    <property type="project" value="UniProtKB-KW"/>
</dbReference>
<dbReference type="Gene3D" id="1.20.1070.10">
    <property type="entry name" value="Rhodopsin 7-helix transmembrane proteins"/>
    <property type="match status" value="1"/>
</dbReference>
<feature type="transmembrane region" description="Helical" evidence="11">
    <location>
        <begin position="195"/>
        <end position="216"/>
    </location>
</feature>
<keyword evidence="4" id="KW-0716">Sensory transduction</keyword>
<evidence type="ECO:0000256" key="1">
    <source>
        <dbReference type="ARBA" id="ARBA00004141"/>
    </source>
</evidence>
<evidence type="ECO:0000256" key="3">
    <source>
        <dbReference type="ARBA" id="ARBA00022543"/>
    </source>
</evidence>
<evidence type="ECO:0000256" key="7">
    <source>
        <dbReference type="ARBA" id="ARBA00022989"/>
    </source>
</evidence>
<keyword evidence="9 11" id="KW-0472">Membrane</keyword>
<protein>
    <submittedName>
        <fullName evidence="12">Uncharacterized protein</fullName>
    </submittedName>
</protein>
<feature type="transmembrane region" description="Helical" evidence="11">
    <location>
        <begin position="228"/>
        <end position="251"/>
    </location>
</feature>
<dbReference type="OrthoDB" id="10261467at2759"/>
<feature type="transmembrane region" description="Helical" evidence="11">
    <location>
        <begin position="162"/>
        <end position="183"/>
    </location>
</feature>
<comment type="subcellular location">
    <subcellularLocation>
        <location evidence="1">Membrane</location>
        <topology evidence="1">Multi-pass membrane protein</topology>
    </subcellularLocation>
</comment>
<evidence type="ECO:0000256" key="2">
    <source>
        <dbReference type="ARBA" id="ARBA00008130"/>
    </source>
</evidence>
<feature type="transmembrane region" description="Helical" evidence="11">
    <location>
        <begin position="134"/>
        <end position="156"/>
    </location>
</feature>
<reference evidence="12 13" key="1">
    <citation type="journal article" date="2018" name="Genome Biol. Evol.">
        <title>Multiple Roots of Fruiting Body Formation in Amoebozoa.</title>
        <authorList>
            <person name="Hillmann F."/>
            <person name="Forbes G."/>
            <person name="Novohradska S."/>
            <person name="Ferling I."/>
            <person name="Riege K."/>
            <person name="Groth M."/>
            <person name="Westermann M."/>
            <person name="Marz M."/>
            <person name="Spaller T."/>
            <person name="Winckler T."/>
            <person name="Schaap P."/>
            <person name="Glockner G."/>
        </authorList>
    </citation>
    <scope>NUCLEOTIDE SEQUENCE [LARGE SCALE GENOMIC DNA]</scope>
    <source>
        <strain evidence="12 13">Jena</strain>
    </source>
</reference>
<evidence type="ECO:0000256" key="11">
    <source>
        <dbReference type="SAM" id="Phobius"/>
    </source>
</evidence>
<keyword evidence="3" id="KW-0600">Photoreceptor protein</keyword>
<name>A0A2P6NFX8_9EUKA</name>
<gene>
    <name evidence="12" type="ORF">PROFUN_04698</name>
</gene>
<evidence type="ECO:0000256" key="8">
    <source>
        <dbReference type="ARBA" id="ARBA00022991"/>
    </source>
</evidence>
<accession>A0A2P6NFX8</accession>
<evidence type="ECO:0000313" key="12">
    <source>
        <dbReference type="EMBL" id="PRP82835.1"/>
    </source>
</evidence>
<dbReference type="SMART" id="SM01021">
    <property type="entry name" value="Bac_rhodopsin"/>
    <property type="match status" value="1"/>
</dbReference>
<dbReference type="PANTHER" id="PTHR28286:SF2">
    <property type="entry name" value="BACTERIORHODOPSIN _OPSIN, NOPA (EUROFUNG)"/>
    <property type="match status" value="1"/>
</dbReference>
<comment type="caution">
    <text evidence="12">The sequence shown here is derived from an EMBL/GenBank/DDBJ whole genome shotgun (WGS) entry which is preliminary data.</text>
</comment>
<keyword evidence="8" id="KW-0157">Chromophore</keyword>
<keyword evidence="7 11" id="KW-1133">Transmembrane helix</keyword>
<sequence length="254" mass="28694">MNYHEGFLVNFHSNVSHQMDIISGFFSNGSNTSHNGYRYLILGSSSMFSLTCLYIFLSRRKQKGLESLRFARTLAFLSFLCGMTGLCMYSGLGHIKDGRGRDQYYARYLNWSINQPLLVWRLSFLDYSQGHHSLFVRLIGPIFSLITVAFVVLSAFVNQLFYPFYISSVLAGFVTLYMCVVKARKYVPDKLKDSHSLNCLILCFVYTFYGVGFGITDGLSLISVDGTHLYFSAVDTLVLGLMGMLSTAFVVRSE</sequence>
<feature type="transmembrane region" description="Helical" evidence="11">
    <location>
        <begin position="69"/>
        <end position="92"/>
    </location>
</feature>
<dbReference type="InterPro" id="IPR001425">
    <property type="entry name" value="Arc/bac/fun_rhodopsins"/>
</dbReference>
<keyword evidence="6" id="KW-0681">Retinal protein</keyword>
<dbReference type="AlphaFoldDB" id="A0A2P6NFX8"/>
<evidence type="ECO:0000256" key="6">
    <source>
        <dbReference type="ARBA" id="ARBA00022925"/>
    </source>
</evidence>
<comment type="similarity">
    <text evidence="2">Belongs to the archaeal/bacterial/fungal opsin family.</text>
</comment>
<dbReference type="Proteomes" id="UP000241769">
    <property type="component" value="Unassembled WGS sequence"/>
</dbReference>
<dbReference type="Pfam" id="PF01036">
    <property type="entry name" value="Bac_rhodopsin"/>
    <property type="match status" value="1"/>
</dbReference>
<proteinExistence type="inferred from homology"/>